<feature type="compositionally biased region" description="Basic and acidic residues" evidence="10">
    <location>
        <begin position="322"/>
        <end position="347"/>
    </location>
</feature>
<evidence type="ECO:0000256" key="9">
    <source>
        <dbReference type="ARBA" id="ARBA00061157"/>
    </source>
</evidence>
<feature type="compositionally biased region" description="Basic and acidic residues" evidence="10">
    <location>
        <begin position="13"/>
        <end position="23"/>
    </location>
</feature>
<dbReference type="GO" id="GO:0046872">
    <property type="term" value="F:metal ion binding"/>
    <property type="evidence" value="ECO:0007669"/>
    <property type="project" value="UniProtKB-KW"/>
</dbReference>
<evidence type="ECO:0000256" key="10">
    <source>
        <dbReference type="SAM" id="MobiDB-lite"/>
    </source>
</evidence>
<feature type="compositionally biased region" description="Polar residues" evidence="10">
    <location>
        <begin position="436"/>
        <end position="448"/>
    </location>
</feature>
<feature type="compositionally biased region" description="Polar residues" evidence="10">
    <location>
        <begin position="53"/>
        <end position="76"/>
    </location>
</feature>
<evidence type="ECO:0000259" key="11">
    <source>
        <dbReference type="PROSITE" id="PS50811"/>
    </source>
</evidence>
<dbReference type="AlphaFoldDB" id="A0A385NHJ4"/>
<keyword evidence="2" id="KW-0479">Metal-binding</keyword>
<evidence type="ECO:0000256" key="8">
    <source>
        <dbReference type="ARBA" id="ARBA00023242"/>
    </source>
</evidence>
<dbReference type="PANTHER" id="PTHR31221">
    <property type="entry name" value="WRKY TRANSCRIPTION FACTOR PROTEIN 1-RELATED"/>
    <property type="match status" value="1"/>
</dbReference>
<dbReference type="GO" id="GO:0003700">
    <property type="term" value="F:DNA-binding transcription factor activity"/>
    <property type="evidence" value="ECO:0007669"/>
    <property type="project" value="InterPro"/>
</dbReference>
<dbReference type="SMART" id="SM00774">
    <property type="entry name" value="WRKY"/>
    <property type="match status" value="2"/>
</dbReference>
<feature type="region of interest" description="Disordered" evidence="10">
    <location>
        <begin position="295"/>
        <end position="347"/>
    </location>
</feature>
<dbReference type="PANTHER" id="PTHR31221:SF125">
    <property type="entry name" value="WRKY TRANSCRIPTION FACTOR 1"/>
    <property type="match status" value="1"/>
</dbReference>
<evidence type="ECO:0000256" key="3">
    <source>
        <dbReference type="ARBA" id="ARBA00022737"/>
    </source>
</evidence>
<dbReference type="FunFam" id="2.20.25.80:FF:000003">
    <property type="entry name" value="WRKY transcription factor 57"/>
    <property type="match status" value="1"/>
</dbReference>
<feature type="region of interest" description="Disordered" evidence="10">
    <location>
        <begin position="1"/>
        <end position="160"/>
    </location>
</feature>
<dbReference type="SUPFAM" id="SSF118290">
    <property type="entry name" value="WRKY DNA-binding domain"/>
    <property type="match status" value="2"/>
</dbReference>
<comment type="similarity">
    <text evidence="9">Belongs to the WRKY group I family.</text>
</comment>
<feature type="region of interest" description="Disordered" evidence="10">
    <location>
        <begin position="436"/>
        <end position="468"/>
    </location>
</feature>
<reference evidence="12" key="1">
    <citation type="submission" date="2017-10" db="EMBL/GenBank/DDBJ databases">
        <authorList>
            <person name="Banno H."/>
            <person name="Chua N.-H."/>
        </authorList>
    </citation>
    <scope>NUCLEOTIDE SEQUENCE</scope>
</reference>
<dbReference type="GO" id="GO:0043565">
    <property type="term" value="F:sequence-specific DNA binding"/>
    <property type="evidence" value="ECO:0007669"/>
    <property type="project" value="InterPro"/>
</dbReference>
<keyword evidence="6" id="KW-0238">DNA-binding</keyword>
<evidence type="ECO:0000256" key="6">
    <source>
        <dbReference type="ARBA" id="ARBA00023125"/>
    </source>
</evidence>
<feature type="compositionally biased region" description="Polar residues" evidence="10">
    <location>
        <begin position="25"/>
        <end position="40"/>
    </location>
</feature>
<dbReference type="SMR" id="A0A385NHJ4"/>
<organism evidence="12">
    <name type="scientific">Camellia sinensis</name>
    <name type="common">Tea plant</name>
    <name type="synonym">Thea sinensis</name>
    <dbReference type="NCBI Taxonomy" id="4442"/>
    <lineage>
        <taxon>Eukaryota</taxon>
        <taxon>Viridiplantae</taxon>
        <taxon>Streptophyta</taxon>
        <taxon>Embryophyta</taxon>
        <taxon>Tracheophyta</taxon>
        <taxon>Spermatophyta</taxon>
        <taxon>Magnoliopsida</taxon>
        <taxon>eudicotyledons</taxon>
        <taxon>Gunneridae</taxon>
        <taxon>Pentapetalae</taxon>
        <taxon>asterids</taxon>
        <taxon>Ericales</taxon>
        <taxon>Theaceae</taxon>
        <taxon>Camellia</taxon>
    </lineage>
</organism>
<keyword evidence="5" id="KW-0805">Transcription regulation</keyword>
<keyword evidence="4" id="KW-0862">Zinc</keyword>
<feature type="compositionally biased region" description="Polar residues" evidence="10">
    <location>
        <begin position="142"/>
        <end position="151"/>
    </location>
</feature>
<feature type="domain" description="WRKY" evidence="11">
    <location>
        <begin position="189"/>
        <end position="253"/>
    </location>
</feature>
<feature type="compositionally biased region" description="Polar residues" evidence="10">
    <location>
        <begin position="86"/>
        <end position="121"/>
    </location>
</feature>
<evidence type="ECO:0000256" key="2">
    <source>
        <dbReference type="ARBA" id="ARBA00022723"/>
    </source>
</evidence>
<evidence type="ECO:0000313" key="12">
    <source>
        <dbReference type="EMBL" id="AYA73382.1"/>
    </source>
</evidence>
<dbReference type="Gene3D" id="2.20.25.80">
    <property type="entry name" value="WRKY domain"/>
    <property type="match status" value="2"/>
</dbReference>
<dbReference type="GO" id="GO:0005634">
    <property type="term" value="C:nucleus"/>
    <property type="evidence" value="ECO:0007669"/>
    <property type="project" value="UniProtKB-SubCell"/>
</dbReference>
<proteinExistence type="evidence at transcript level"/>
<dbReference type="FunFam" id="2.20.25.80:FF:000006">
    <property type="entry name" value="WRKY transcription factor"/>
    <property type="match status" value="1"/>
</dbReference>
<dbReference type="InterPro" id="IPR044810">
    <property type="entry name" value="WRKY_plant"/>
</dbReference>
<evidence type="ECO:0000256" key="7">
    <source>
        <dbReference type="ARBA" id="ARBA00023163"/>
    </source>
</evidence>
<keyword evidence="3" id="KW-0677">Repeat</keyword>
<dbReference type="InterPro" id="IPR003657">
    <property type="entry name" value="WRKY_dom"/>
</dbReference>
<evidence type="ECO:0000256" key="4">
    <source>
        <dbReference type="ARBA" id="ARBA00022833"/>
    </source>
</evidence>
<protein>
    <submittedName>
        <fullName evidence="12">WRKY transcription factor 1</fullName>
    </submittedName>
</protein>
<dbReference type="Pfam" id="PF03106">
    <property type="entry name" value="WRKY"/>
    <property type="match status" value="2"/>
</dbReference>
<keyword evidence="7" id="KW-0804">Transcription</keyword>
<feature type="compositionally biased region" description="Basic and acidic residues" evidence="10">
    <location>
        <begin position="43"/>
        <end position="52"/>
    </location>
</feature>
<keyword evidence="8" id="KW-0539">Nucleus</keyword>
<dbReference type="InterPro" id="IPR036576">
    <property type="entry name" value="WRKY_dom_sf"/>
</dbReference>
<feature type="domain" description="WRKY" evidence="11">
    <location>
        <begin position="364"/>
        <end position="429"/>
    </location>
</feature>
<feature type="compositionally biased region" description="Basic and acidic residues" evidence="10">
    <location>
        <begin position="177"/>
        <end position="193"/>
    </location>
</feature>
<dbReference type="PROSITE" id="PS50811">
    <property type="entry name" value="WRKY"/>
    <property type="match status" value="2"/>
</dbReference>
<sequence length="468" mass="51711">MVTFGEAVQDELASDKSQQRKSPESGYQESQFNQEGSTVSVLPEKESSELQKTESSNAEFSASQCKEEGNTLSTITDKVLEHVKQRQSSLRVSPNLQGRQNPDSASGDQTSEGNQEGSSHSVIPEKVSDNLQQRQRSETVVHASQSNQEGSILSVKPEKLPTSLQLTQNLKTGSHMLQRDQEGRTPSKIPDKVSEDGYNWRKYGQKLVKGNEFIRSYYRCTHSKCTAKRQVERSQDGQITDTVYLGKHEHPKPQPSPQIAVSFVPPIQAKRQDEPSLSIGEDKSSDAHVLTSHCAEPMETPPLPTTAPTDDAAEGASLQSNRTRDEVDHSGVPDTKKQKRDIGNIDETLVEKPNGESRVVQTTSEIDIVNDGYRWRKYGQKLVKGNPNPRSYYRCSNAGCPVKKHVERASHDPKVVITTYGGQHDHDMPPTRTVTLNTAGSDTNTTAPNGELRSKPEETSEVVHTSAN</sequence>
<gene>
    <name evidence="12" type="primary">WRKY1</name>
</gene>
<feature type="region of interest" description="Disordered" evidence="10">
    <location>
        <begin position="172"/>
        <end position="193"/>
    </location>
</feature>
<dbReference type="EMBL" id="MG298951">
    <property type="protein sequence ID" value="AYA73382.1"/>
    <property type="molecule type" value="mRNA"/>
</dbReference>
<accession>A0A385NHJ4</accession>
<name>A0A385NHJ4_CAMSI</name>
<comment type="subcellular location">
    <subcellularLocation>
        <location evidence="1">Nucleus</location>
    </subcellularLocation>
</comment>
<evidence type="ECO:0000256" key="5">
    <source>
        <dbReference type="ARBA" id="ARBA00023015"/>
    </source>
</evidence>
<evidence type="ECO:0000256" key="1">
    <source>
        <dbReference type="ARBA" id="ARBA00004123"/>
    </source>
</evidence>